<evidence type="ECO:0000313" key="2">
    <source>
        <dbReference type="EMBL" id="KRL85579.1"/>
    </source>
</evidence>
<dbReference type="AlphaFoldDB" id="A0A0R1U6S1"/>
<dbReference type="SUPFAM" id="SSF55729">
    <property type="entry name" value="Acyl-CoA N-acyltransferases (Nat)"/>
    <property type="match status" value="1"/>
</dbReference>
<feature type="domain" description="N-acetyltransferase" evidence="1">
    <location>
        <begin position="5"/>
        <end position="148"/>
    </location>
</feature>
<dbReference type="STRING" id="1423783.FC50_GL001752"/>
<keyword evidence="3" id="KW-1185">Reference proteome</keyword>
<dbReference type="InterPro" id="IPR000182">
    <property type="entry name" value="GNAT_dom"/>
</dbReference>
<sequence length="148" mass="17241">MWYEKKLQDLTIDEYFEIMRLRVDTFVVEQNRVYHEVDDNDPRARHVFYRDEESGRVQAYARIYQEPGSDQVTFGRVVTSAATRGQGMGAALLNRILQSCAAHWPHRDIVIEAQQQVTGFYERVGFVMDGEPFIFNQTPHVRMVRVAG</sequence>
<dbReference type="Gene3D" id="3.40.630.30">
    <property type="match status" value="1"/>
</dbReference>
<proteinExistence type="predicted"/>
<dbReference type="OrthoDB" id="9796171at2"/>
<protein>
    <recommendedName>
        <fullName evidence="1">N-acetyltransferase domain-containing protein</fullName>
    </recommendedName>
</protein>
<comment type="caution">
    <text evidence="2">The sequence shown here is derived from an EMBL/GenBank/DDBJ whole genome shotgun (WGS) entry which is preliminary data.</text>
</comment>
<dbReference type="GO" id="GO:0016747">
    <property type="term" value="F:acyltransferase activity, transferring groups other than amino-acyl groups"/>
    <property type="evidence" value="ECO:0007669"/>
    <property type="project" value="InterPro"/>
</dbReference>
<dbReference type="PROSITE" id="PS51186">
    <property type="entry name" value="GNAT"/>
    <property type="match status" value="1"/>
</dbReference>
<dbReference type="PATRIC" id="fig|1423783.4.peg.1793"/>
<dbReference type="Proteomes" id="UP000051922">
    <property type="component" value="Unassembled WGS sequence"/>
</dbReference>
<dbReference type="RefSeq" id="WP_054648959.1">
    <property type="nucleotide sequence ID" value="NZ_AZFJ01000052.1"/>
</dbReference>
<dbReference type="EMBL" id="AZFJ01000052">
    <property type="protein sequence ID" value="KRL85579.1"/>
    <property type="molecule type" value="Genomic_DNA"/>
</dbReference>
<evidence type="ECO:0000313" key="3">
    <source>
        <dbReference type="Proteomes" id="UP000051922"/>
    </source>
</evidence>
<gene>
    <name evidence="2" type="ORF">FC50_GL001752</name>
</gene>
<reference evidence="2 3" key="1">
    <citation type="journal article" date="2015" name="Genome Announc.">
        <title>Expanding the biotechnology potential of lactobacilli through comparative genomics of 213 strains and associated genera.</title>
        <authorList>
            <person name="Sun Z."/>
            <person name="Harris H.M."/>
            <person name="McCann A."/>
            <person name="Guo C."/>
            <person name="Argimon S."/>
            <person name="Zhang W."/>
            <person name="Yang X."/>
            <person name="Jeffery I.B."/>
            <person name="Cooney J.C."/>
            <person name="Kagawa T.F."/>
            <person name="Liu W."/>
            <person name="Song Y."/>
            <person name="Salvetti E."/>
            <person name="Wrobel A."/>
            <person name="Rasinkangas P."/>
            <person name="Parkhill J."/>
            <person name="Rea M.C."/>
            <person name="O'Sullivan O."/>
            <person name="Ritari J."/>
            <person name="Douillard F.P."/>
            <person name="Paul Ross R."/>
            <person name="Yang R."/>
            <person name="Briner A.E."/>
            <person name="Felis G.E."/>
            <person name="de Vos W.M."/>
            <person name="Barrangou R."/>
            <person name="Klaenhammer T.R."/>
            <person name="Caufield P.W."/>
            <person name="Cui Y."/>
            <person name="Zhang H."/>
            <person name="O'Toole P.W."/>
        </authorList>
    </citation>
    <scope>NUCLEOTIDE SEQUENCE [LARGE SCALE GENOMIC DNA]</scope>
    <source>
        <strain evidence="2 3">DSM 15945</strain>
    </source>
</reference>
<dbReference type="InterPro" id="IPR016181">
    <property type="entry name" value="Acyl_CoA_acyltransferase"/>
</dbReference>
<dbReference type="Pfam" id="PF13673">
    <property type="entry name" value="Acetyltransf_10"/>
    <property type="match status" value="1"/>
</dbReference>
<name>A0A0R1U6S1_9LACO</name>
<evidence type="ECO:0000259" key="1">
    <source>
        <dbReference type="PROSITE" id="PS51186"/>
    </source>
</evidence>
<accession>A0A0R1U6S1</accession>
<organism evidence="2 3">
    <name type="scientific">Lacticaseibacillus pantheris DSM 15945 = JCM 12539 = NBRC 106106</name>
    <dbReference type="NCBI Taxonomy" id="1423783"/>
    <lineage>
        <taxon>Bacteria</taxon>
        <taxon>Bacillati</taxon>
        <taxon>Bacillota</taxon>
        <taxon>Bacilli</taxon>
        <taxon>Lactobacillales</taxon>
        <taxon>Lactobacillaceae</taxon>
        <taxon>Lacticaseibacillus</taxon>
    </lineage>
</organism>